<dbReference type="SUPFAM" id="SSF53756">
    <property type="entry name" value="UDP-Glycosyltransferase/glycogen phosphorylase"/>
    <property type="match status" value="1"/>
</dbReference>
<dbReference type="PANTHER" id="PTHR46656">
    <property type="entry name" value="PUTATIVE-RELATED"/>
    <property type="match status" value="1"/>
</dbReference>
<protein>
    <recommendedName>
        <fullName evidence="2">Glycosyl transferase family 1 domain-containing protein</fullName>
    </recommendedName>
</protein>
<dbReference type="EMBL" id="CP014674">
    <property type="protein sequence ID" value="AOX16152.1"/>
    <property type="molecule type" value="Genomic_DNA"/>
</dbReference>
<dbReference type="Gene3D" id="3.90.550.10">
    <property type="entry name" value="Spore Coat Polysaccharide Biosynthesis Protein SpsA, Chain A"/>
    <property type="match status" value="1"/>
</dbReference>
<dbReference type="STRING" id="153496.A0U89_02335"/>
<name>A0A1D8UR71_9PROT</name>
<keyword evidence="4" id="KW-1185">Reference proteome</keyword>
<dbReference type="CDD" id="cd03801">
    <property type="entry name" value="GT4_PimA-like"/>
    <property type="match status" value="1"/>
</dbReference>
<dbReference type="SUPFAM" id="SSF53448">
    <property type="entry name" value="Nucleotide-diphospho-sugar transferases"/>
    <property type="match status" value="1"/>
</dbReference>
<dbReference type="Gene3D" id="3.40.50.2000">
    <property type="entry name" value="Glycogen Phosphorylase B"/>
    <property type="match status" value="1"/>
</dbReference>
<evidence type="ECO:0000256" key="1">
    <source>
        <dbReference type="SAM" id="MobiDB-lite"/>
    </source>
</evidence>
<proteinExistence type="predicted"/>
<dbReference type="AlphaFoldDB" id="A0A1D8UR71"/>
<dbReference type="Proteomes" id="UP000179145">
    <property type="component" value="Chromosome"/>
</dbReference>
<evidence type="ECO:0000313" key="3">
    <source>
        <dbReference type="EMBL" id="AOX16152.1"/>
    </source>
</evidence>
<accession>A0A1D8UR71</accession>
<gene>
    <name evidence="3" type="ORF">A0U89_02335</name>
</gene>
<dbReference type="OrthoDB" id="118340at2"/>
<dbReference type="InterPro" id="IPR029044">
    <property type="entry name" value="Nucleotide-diphossugar_trans"/>
</dbReference>
<feature type="compositionally biased region" description="Polar residues" evidence="1">
    <location>
        <begin position="1"/>
        <end position="11"/>
    </location>
</feature>
<dbReference type="GO" id="GO:0016757">
    <property type="term" value="F:glycosyltransferase activity"/>
    <property type="evidence" value="ECO:0007669"/>
    <property type="project" value="InterPro"/>
</dbReference>
<feature type="domain" description="Glycosyl transferase family 1" evidence="2">
    <location>
        <begin position="621"/>
        <end position="733"/>
    </location>
</feature>
<reference evidence="3 4" key="1">
    <citation type="journal article" date="2016" name="Microb. Cell Fact.">
        <title>Dissection of exopolysaccharide biosynthesis in Kozakia baliensis.</title>
        <authorList>
            <person name="Brandt J.U."/>
            <person name="Jakob F."/>
            <person name="Behr J."/>
            <person name="Geissler A.J."/>
            <person name="Vogel R.F."/>
        </authorList>
    </citation>
    <scope>NUCLEOTIDE SEQUENCE [LARGE SCALE GENOMIC DNA]</scope>
    <source>
        <strain evidence="3 4">DSM 14400</strain>
    </source>
</reference>
<feature type="region of interest" description="Disordered" evidence="1">
    <location>
        <begin position="1"/>
        <end position="22"/>
    </location>
</feature>
<dbReference type="Pfam" id="PF00534">
    <property type="entry name" value="Glycos_transf_1"/>
    <property type="match status" value="1"/>
</dbReference>
<dbReference type="RefSeq" id="WP_070401971.1">
    <property type="nucleotide sequence ID" value="NZ_BJVW01000013.1"/>
</dbReference>
<dbReference type="KEGG" id="kba:A0U89_02335"/>
<organism evidence="3 4">
    <name type="scientific">Kozakia baliensis</name>
    <dbReference type="NCBI Taxonomy" id="153496"/>
    <lineage>
        <taxon>Bacteria</taxon>
        <taxon>Pseudomonadati</taxon>
        <taxon>Pseudomonadota</taxon>
        <taxon>Alphaproteobacteria</taxon>
        <taxon>Acetobacterales</taxon>
        <taxon>Acetobacteraceae</taxon>
        <taxon>Kozakia</taxon>
    </lineage>
</organism>
<feature type="compositionally biased region" description="Basic and acidic residues" evidence="1">
    <location>
        <begin position="12"/>
        <end position="22"/>
    </location>
</feature>
<evidence type="ECO:0000259" key="2">
    <source>
        <dbReference type="Pfam" id="PF00534"/>
    </source>
</evidence>
<dbReference type="InterPro" id="IPR001296">
    <property type="entry name" value="Glyco_trans_1"/>
</dbReference>
<evidence type="ECO:0000313" key="4">
    <source>
        <dbReference type="Proteomes" id="UP000179145"/>
    </source>
</evidence>
<dbReference type="PANTHER" id="PTHR46656:SF3">
    <property type="entry name" value="PUTATIVE-RELATED"/>
    <property type="match status" value="1"/>
</dbReference>
<sequence length="815" mass="92757">MNTFSSGNSTLEHAERPDAGRKEAANKERIALFTICSNNYMSAARVLIESVHALHPEIDLFIGLADKKVEWEGLYDVPAKIIEAESIGIPEFHRFAFQYDIMEFNTAIKPFMFEHLLEKHGFDRVFYFDPDILVLKRLDSLIKYLQDGASLLLTPHLHVPAEGDDDPNDFTIMRAGVYNLGFLGVSRCGETLNIIRWWMRRLHRHCINAQALGIFVDQKYMDLVPGFAPHARIVHDHGMNLAYWNLGHVHLQQSGNSWRADDQPLVFFHFSGFDPRHPTTLTKHSKNFRNTQSVPLKSLLAHYAKLLFAAGYGQLPNAFYAYGRFESGTAIPFHVRRMFRETTPDWPGNPFETYEAYLHRAAPIGSCIRKNLVFTNFQHHLWSFFANQRMRLDPDNTEHLRDLTHWYVQKASREQGLDYRLIEPVALRLGNPARPNVTHLAMTNTNRPDVSVVGYLRTTSGVGMVARHTLNGLAHSALRVEGVDVAHGVVSDRSDRTSEKHLKDQVAGRVQIFANINADQLPFVLEKMKPVLQPGYRISMPAWELEEFPKEWLPAFDAVDEVWAQTKWIQRMLVSKIDKPVIHMPVALTLAPPQKLPRAHFGLPDDRFLFYFSFDFLSYIERKNPEGIVEAFRLMRRRNSGVKAALVIKTMNGHFAPEKQSAFIELVADDPDIILIDGVLNREDTLSLIACCDCVVSLHRCEGLGLVVAEAMALGIPVISTDYAATTDLVTPQTGFPVDYRLIDIQPGQYPMGEGQRWADPDLGHAAWLMGRVIKDTESARRKAHCARHFIEMHHGREAIVKRQLQRLTELTLTA</sequence>